<proteinExistence type="inferred from homology"/>
<comment type="similarity">
    <text evidence="3 10">Belongs to the class-II aminoacyl-tRNA synthetase family. HisZ subfamily.</text>
</comment>
<evidence type="ECO:0000256" key="11">
    <source>
        <dbReference type="PIRSR" id="PIRSR001549-1"/>
    </source>
</evidence>
<evidence type="ECO:0000256" key="1">
    <source>
        <dbReference type="ARBA" id="ARBA00004496"/>
    </source>
</evidence>
<feature type="binding site" evidence="11">
    <location>
        <position position="125"/>
    </location>
    <ligand>
        <name>L-histidine</name>
        <dbReference type="ChEBI" id="CHEBI:57595"/>
    </ligand>
</feature>
<keyword evidence="6 10" id="KW-0963">Cytoplasm</keyword>
<protein>
    <recommendedName>
        <fullName evidence="5 10">ATP phosphoribosyltransferase regulatory subunit</fullName>
    </recommendedName>
</protein>
<name>A0A268P1W2_SHOCL</name>
<dbReference type="InterPro" id="IPR004516">
    <property type="entry name" value="HisRS/HisZ"/>
</dbReference>
<dbReference type="EMBL" id="NPCC01000006">
    <property type="protein sequence ID" value="PAE89727.1"/>
    <property type="molecule type" value="Genomic_DNA"/>
</dbReference>
<dbReference type="RefSeq" id="WP_095326247.1">
    <property type="nucleotide sequence ID" value="NZ_NPCC01000006.1"/>
</dbReference>
<feature type="binding site" evidence="11">
    <location>
        <begin position="274"/>
        <end position="275"/>
    </location>
    <ligand>
        <name>L-histidine</name>
        <dbReference type="ChEBI" id="CHEBI:57595"/>
    </ligand>
</feature>
<dbReference type="CDD" id="cd00773">
    <property type="entry name" value="HisRS-like_core"/>
    <property type="match status" value="1"/>
</dbReference>
<dbReference type="GO" id="GO:0004821">
    <property type="term" value="F:histidine-tRNA ligase activity"/>
    <property type="evidence" value="ECO:0007669"/>
    <property type="project" value="InterPro"/>
</dbReference>
<dbReference type="Proteomes" id="UP000216207">
    <property type="component" value="Unassembled WGS sequence"/>
</dbReference>
<evidence type="ECO:0000256" key="5">
    <source>
        <dbReference type="ARBA" id="ARBA00020397"/>
    </source>
</evidence>
<dbReference type="GO" id="GO:0000105">
    <property type="term" value="P:L-histidine biosynthetic process"/>
    <property type="evidence" value="ECO:0007669"/>
    <property type="project" value="UniProtKB-UniRule"/>
</dbReference>
<feature type="domain" description="Aminoacyl-transfer RNA synthetases class-II family profile" evidence="12">
    <location>
        <begin position="30"/>
        <end position="195"/>
    </location>
</feature>
<keyword evidence="8 10" id="KW-0368">Histidine biosynthesis</keyword>
<dbReference type="InterPro" id="IPR045864">
    <property type="entry name" value="aa-tRNA-synth_II/BPL/LPL"/>
</dbReference>
<dbReference type="NCBIfam" id="NF008941">
    <property type="entry name" value="PRK12292.2-4"/>
    <property type="match status" value="1"/>
</dbReference>
<evidence type="ECO:0000256" key="6">
    <source>
        <dbReference type="ARBA" id="ARBA00022490"/>
    </source>
</evidence>
<dbReference type="UniPathway" id="UPA00031">
    <property type="reaction ID" value="UER00006"/>
</dbReference>
<dbReference type="GO" id="GO:0016757">
    <property type="term" value="F:glycosyltransferase activity"/>
    <property type="evidence" value="ECO:0007669"/>
    <property type="project" value="UniProtKB-KW"/>
</dbReference>
<comment type="subcellular location">
    <subcellularLocation>
        <location evidence="1 10">Cytoplasm</location>
    </subcellularLocation>
</comment>
<feature type="binding site" evidence="11">
    <location>
        <position position="111"/>
    </location>
    <ligand>
        <name>L-histidine</name>
        <dbReference type="ChEBI" id="CHEBI:57595"/>
    </ligand>
</feature>
<evidence type="ECO:0000256" key="7">
    <source>
        <dbReference type="ARBA" id="ARBA00022605"/>
    </source>
</evidence>
<evidence type="ECO:0000256" key="8">
    <source>
        <dbReference type="ARBA" id="ARBA00023102"/>
    </source>
</evidence>
<comment type="caution">
    <text evidence="13">The sequence shown here is derived from an EMBL/GenBank/DDBJ whole genome shotgun (WGS) entry which is preliminary data.</text>
</comment>
<dbReference type="InterPro" id="IPR006195">
    <property type="entry name" value="aa-tRNA-synth_II"/>
</dbReference>
<evidence type="ECO:0000313" key="13">
    <source>
        <dbReference type="EMBL" id="PAE89727.1"/>
    </source>
</evidence>
<comment type="miscellaneous">
    <text evidence="10">This function is generally fulfilled by the C-terminal part of HisG, which is missing in some bacteria such as this one.</text>
</comment>
<dbReference type="Pfam" id="PF13393">
    <property type="entry name" value="tRNA-synt_His"/>
    <property type="match status" value="1"/>
</dbReference>
<dbReference type="AlphaFoldDB" id="A0A268P1W2"/>
<dbReference type="Gene3D" id="3.40.50.12590">
    <property type="match status" value="1"/>
</dbReference>
<dbReference type="PROSITE" id="PS50862">
    <property type="entry name" value="AA_TRNA_LIGASE_II"/>
    <property type="match status" value="1"/>
</dbReference>
<organism evidence="13 14">
    <name type="scientific">Shouchella clausii</name>
    <name type="common">Alkalihalobacillus clausii</name>
    <dbReference type="NCBI Taxonomy" id="79880"/>
    <lineage>
        <taxon>Bacteria</taxon>
        <taxon>Bacillati</taxon>
        <taxon>Bacillota</taxon>
        <taxon>Bacilli</taxon>
        <taxon>Bacillales</taxon>
        <taxon>Bacillaceae</taxon>
        <taxon>Shouchella</taxon>
    </lineage>
</organism>
<feature type="binding site" evidence="11">
    <location>
        <begin position="81"/>
        <end position="83"/>
    </location>
    <ligand>
        <name>L-histidine</name>
        <dbReference type="ChEBI" id="CHEBI:57595"/>
    </ligand>
</feature>
<dbReference type="PANTHER" id="PTHR43707">
    <property type="entry name" value="HISTIDYL-TRNA SYNTHETASE"/>
    <property type="match status" value="1"/>
</dbReference>
<dbReference type="Pfam" id="PF21996">
    <property type="entry name" value="HisZ-like"/>
    <property type="match status" value="1"/>
</dbReference>
<comment type="pathway">
    <text evidence="2 10">Amino-acid biosynthesis; L-histidine biosynthesis; L-histidine from 5-phospho-alpha-D-ribose 1-diphosphate: step 1/9.</text>
</comment>
<evidence type="ECO:0000259" key="12">
    <source>
        <dbReference type="PROSITE" id="PS50862"/>
    </source>
</evidence>
<keyword evidence="13" id="KW-0808">Transferase</keyword>
<evidence type="ECO:0000256" key="10">
    <source>
        <dbReference type="HAMAP-Rule" id="MF_00125"/>
    </source>
</evidence>
<dbReference type="InterPro" id="IPR041715">
    <property type="entry name" value="HisRS-like_core"/>
</dbReference>
<sequence>MSEPFMFEKPLGMRDVLPNLHSMQRKLGDRVLQEFRLWGYEQVQTPTLEYYETVGKASAISDKQLFKLIDFHGNTLVLRPDMTAPIARLVSSSMKDIPYPLRLSYCSSLYRALQTEGGRPAEFAQVGVELVGDHTASADGEMLLLLNRALIQAGLDHFQVAVGHIGFLNALFLEIVGTEERAELLRRQLYEKNDVGFKEQVKAFGLSSIDEKKLLKLSRLRGNEAILAEAEQLTESAEGKQALVELRDLWQGLKEGGLTRYMKLDLSLVLHMSYYTGCIFEVYHDRLPRPLGGGGRYDHLLAKFGRPGPATGFGLRLDLLAEAVGKLEVQPKKRCLLYSRERRQEAYRKATALREKGMQVVLQNVAGVDDIDKMSASYEEIVYLIGKTEEGKR</sequence>
<dbReference type="PANTHER" id="PTHR43707:SF1">
    <property type="entry name" value="HISTIDINE--TRNA LIGASE, MITOCHONDRIAL-RELATED"/>
    <property type="match status" value="1"/>
</dbReference>
<dbReference type="GO" id="GO:0005737">
    <property type="term" value="C:cytoplasm"/>
    <property type="evidence" value="ECO:0007669"/>
    <property type="project" value="UniProtKB-SubCell"/>
</dbReference>
<dbReference type="GO" id="GO:0006427">
    <property type="term" value="P:histidyl-tRNA aminoacylation"/>
    <property type="evidence" value="ECO:0007669"/>
    <property type="project" value="InterPro"/>
</dbReference>
<accession>A0A268P1W2</accession>
<dbReference type="PIRSF" id="PIRSF001549">
    <property type="entry name" value="His-tRNA_synth"/>
    <property type="match status" value="1"/>
</dbReference>
<gene>
    <name evidence="10" type="primary">hisZ</name>
    <name evidence="13" type="ORF">CHH72_05585</name>
</gene>
<comment type="subunit">
    <text evidence="4 10">Heteromultimer composed of HisG and HisZ subunits.</text>
</comment>
<evidence type="ECO:0000313" key="14">
    <source>
        <dbReference type="Proteomes" id="UP000216207"/>
    </source>
</evidence>
<comment type="function">
    <text evidence="9 10">Required for the first step of histidine biosynthesis. May allow the feedback regulation of ATP phosphoribosyltransferase activity by histidine.</text>
</comment>
<dbReference type="HAMAP" id="MF_00125">
    <property type="entry name" value="HisZ"/>
    <property type="match status" value="1"/>
</dbReference>
<dbReference type="Gene3D" id="3.30.930.10">
    <property type="entry name" value="Bira Bifunctional Protein, Domain 2"/>
    <property type="match status" value="1"/>
</dbReference>
<dbReference type="NCBIfam" id="TIGR00443">
    <property type="entry name" value="hisZ_biosyn_reg"/>
    <property type="match status" value="1"/>
</dbReference>
<evidence type="ECO:0000256" key="2">
    <source>
        <dbReference type="ARBA" id="ARBA00004667"/>
    </source>
</evidence>
<evidence type="ECO:0000256" key="3">
    <source>
        <dbReference type="ARBA" id="ARBA00005539"/>
    </source>
</evidence>
<keyword evidence="13" id="KW-0328">Glycosyltransferase</keyword>
<dbReference type="GO" id="GO:0140096">
    <property type="term" value="F:catalytic activity, acting on a protein"/>
    <property type="evidence" value="ECO:0007669"/>
    <property type="project" value="UniProtKB-ARBA"/>
</dbReference>
<dbReference type="SUPFAM" id="SSF55681">
    <property type="entry name" value="Class II aaRS and biotin synthetases"/>
    <property type="match status" value="1"/>
</dbReference>
<evidence type="ECO:0000256" key="4">
    <source>
        <dbReference type="ARBA" id="ARBA00011496"/>
    </source>
</evidence>
<dbReference type="InterPro" id="IPR004517">
    <property type="entry name" value="HisZ"/>
</dbReference>
<reference evidence="13 14" key="1">
    <citation type="submission" date="2017-07" db="EMBL/GenBank/DDBJ databases">
        <title>Isolation and whole genome analysis of endospore-forming bacteria from heroin.</title>
        <authorList>
            <person name="Kalinowski J."/>
            <person name="Ahrens B."/>
            <person name="Al-Dilaimi A."/>
            <person name="Winkler A."/>
            <person name="Wibberg D."/>
            <person name="Schleenbecker U."/>
            <person name="Ruckert C."/>
            <person name="Wolfel R."/>
            <person name="Grass G."/>
        </authorList>
    </citation>
    <scope>NUCLEOTIDE SEQUENCE [LARGE SCALE GENOMIC DNA]</scope>
    <source>
        <strain evidence="13 14">7539</strain>
    </source>
</reference>
<evidence type="ECO:0000256" key="9">
    <source>
        <dbReference type="ARBA" id="ARBA00025246"/>
    </source>
</evidence>
<keyword evidence="7 10" id="KW-0028">Amino-acid biosynthesis</keyword>
<feature type="binding site" evidence="11">
    <location>
        <position position="129"/>
    </location>
    <ligand>
        <name>L-histidine</name>
        <dbReference type="ChEBI" id="CHEBI:57595"/>
    </ligand>
</feature>
<dbReference type="InterPro" id="IPR053846">
    <property type="entry name" value="HisZ-C"/>
</dbReference>